<feature type="region of interest" description="Disordered" evidence="1">
    <location>
        <begin position="50"/>
        <end position="85"/>
    </location>
</feature>
<dbReference type="EMBL" id="ANJA01003588">
    <property type="protein sequence ID" value="ETO62446.1"/>
    <property type="molecule type" value="Genomic_DNA"/>
</dbReference>
<accession>A0A080Z735</accession>
<evidence type="ECO:0000313" key="2">
    <source>
        <dbReference type="EMBL" id="ETO62446.1"/>
    </source>
</evidence>
<gene>
    <name evidence="2" type="ORF">F444_19647</name>
</gene>
<evidence type="ECO:0000313" key="3">
    <source>
        <dbReference type="Proteomes" id="UP000028582"/>
    </source>
</evidence>
<protein>
    <submittedName>
        <fullName evidence="2">Uncharacterized protein</fullName>
    </submittedName>
</protein>
<proteinExistence type="predicted"/>
<evidence type="ECO:0000256" key="1">
    <source>
        <dbReference type="SAM" id="MobiDB-lite"/>
    </source>
</evidence>
<name>A0A080Z735_PHYNI</name>
<feature type="compositionally biased region" description="Acidic residues" evidence="1">
    <location>
        <begin position="67"/>
        <end position="76"/>
    </location>
</feature>
<dbReference type="AlphaFoldDB" id="A0A080Z735"/>
<reference evidence="2 3" key="1">
    <citation type="submission" date="2013-11" db="EMBL/GenBank/DDBJ databases">
        <title>The Genome Sequence of Phytophthora parasitica P1976.</title>
        <authorList>
            <consortium name="The Broad Institute Genomics Platform"/>
            <person name="Russ C."/>
            <person name="Tyler B."/>
            <person name="Panabieres F."/>
            <person name="Shan W."/>
            <person name="Tripathy S."/>
            <person name="Grunwald N."/>
            <person name="Machado M."/>
            <person name="Johnson C.S."/>
            <person name="Walker B."/>
            <person name="Young S."/>
            <person name="Zeng Q."/>
            <person name="Gargeya S."/>
            <person name="Fitzgerald M."/>
            <person name="Haas B."/>
            <person name="Abouelleil A."/>
            <person name="Allen A.W."/>
            <person name="Alvarado L."/>
            <person name="Arachchi H.M."/>
            <person name="Berlin A.M."/>
            <person name="Chapman S.B."/>
            <person name="Gainer-Dewar J."/>
            <person name="Goldberg J."/>
            <person name="Griggs A."/>
            <person name="Gujja S."/>
            <person name="Hansen M."/>
            <person name="Howarth C."/>
            <person name="Imamovic A."/>
            <person name="Ireland A."/>
            <person name="Larimer J."/>
            <person name="McCowan C."/>
            <person name="Murphy C."/>
            <person name="Pearson M."/>
            <person name="Poon T.W."/>
            <person name="Priest M."/>
            <person name="Roberts A."/>
            <person name="Saif S."/>
            <person name="Shea T."/>
            <person name="Sisk P."/>
            <person name="Sykes S."/>
            <person name="Wortman J."/>
            <person name="Nusbaum C."/>
            <person name="Birren B."/>
        </authorList>
    </citation>
    <scope>NUCLEOTIDE SEQUENCE [LARGE SCALE GENOMIC DNA]</scope>
    <source>
        <strain evidence="2 3">P1976</strain>
    </source>
</reference>
<dbReference type="Proteomes" id="UP000028582">
    <property type="component" value="Unassembled WGS sequence"/>
</dbReference>
<comment type="caution">
    <text evidence="2">The sequence shown here is derived from an EMBL/GenBank/DDBJ whole genome shotgun (WGS) entry which is preliminary data.</text>
</comment>
<sequence>MLFWLPVYTGYDCGAAGSPHRRTGKSGIVCESWKLSFMAAVSYSASRDLDELSSQTPQMEETKPFEMDESSADDDALSATSASLV</sequence>
<organism evidence="2 3">
    <name type="scientific">Phytophthora nicotianae P1976</name>
    <dbReference type="NCBI Taxonomy" id="1317066"/>
    <lineage>
        <taxon>Eukaryota</taxon>
        <taxon>Sar</taxon>
        <taxon>Stramenopiles</taxon>
        <taxon>Oomycota</taxon>
        <taxon>Peronosporomycetes</taxon>
        <taxon>Peronosporales</taxon>
        <taxon>Peronosporaceae</taxon>
        <taxon>Phytophthora</taxon>
    </lineage>
</organism>